<name>A0AA88H8L5_ARTSF</name>
<feature type="domain" description="Helitron helicase-like" evidence="1">
    <location>
        <begin position="262"/>
        <end position="442"/>
    </location>
</feature>
<dbReference type="EMBL" id="JAVRJZ010000363">
    <property type="protein sequence ID" value="KAK2702429.1"/>
    <property type="molecule type" value="Genomic_DNA"/>
</dbReference>
<dbReference type="Pfam" id="PF14214">
    <property type="entry name" value="Helitron_like_N"/>
    <property type="match status" value="1"/>
</dbReference>
<protein>
    <recommendedName>
        <fullName evidence="1">Helitron helicase-like domain-containing protein</fullName>
    </recommendedName>
</protein>
<evidence type="ECO:0000259" key="1">
    <source>
        <dbReference type="Pfam" id="PF14214"/>
    </source>
</evidence>
<dbReference type="InterPro" id="IPR025476">
    <property type="entry name" value="Helitron_helicase-like"/>
</dbReference>
<reference evidence="2" key="1">
    <citation type="submission" date="2023-07" db="EMBL/GenBank/DDBJ databases">
        <title>Chromosome-level genome assembly of Artemia franciscana.</title>
        <authorList>
            <person name="Jo E."/>
        </authorList>
    </citation>
    <scope>NUCLEOTIDE SEQUENCE</scope>
    <source>
        <tissue evidence="2">Whole body</tissue>
    </source>
</reference>
<feature type="non-terminal residue" evidence="2">
    <location>
        <position position="704"/>
    </location>
</feature>
<dbReference type="Proteomes" id="UP001187531">
    <property type="component" value="Unassembled WGS sequence"/>
</dbReference>
<accession>A0AA88H8L5</accession>
<gene>
    <name evidence="2" type="ORF">QYM36_018960</name>
</gene>
<dbReference type="AlphaFoldDB" id="A0AA88H8L5"/>
<keyword evidence="3" id="KW-1185">Reference proteome</keyword>
<dbReference type="PANTHER" id="PTHR45786:SF74">
    <property type="entry name" value="ATP-DEPENDENT DNA HELICASE"/>
    <property type="match status" value="1"/>
</dbReference>
<sequence length="704" mass="81411">MSKICPYCKALKFNGETMGMCCASGKVKLPLLAAPPEPLKTFLTGTTSESKRFLSKIRKYNSYFQMTSFGAQIKNPDQFMSTFKVKGQIYHRAGSLLPFSGDNHKFLQLYFISDRNSELNARCEISPNVERTIVSQLQHLFHENNNLVRLFKTAIDLMPTDTHKIVISADKTPPGQHVRRYNAPTIDEMAIVMVGDQFLPRDIILHKRNAQLLRIAETHRCYDALQYPIIFWDGADGYHFNIKLMNPATNKEMNKKCSAMHYYSYRLMIRQDEENYILKCRELFHQFVVDMYAKIESERLLYIRLNQTKLRSEQYIHLRDAVINDGNTTNVGRLTILPSSYAGSPRHMHEYAQDAIAYVRLYVRPDLFITFTCNQSWDEILQLLLQGQSAVHRHDITARVFRQKLKSLINYIVKLEVFGSVRCWMYSVAWQKRGLPHAHILIWLHKKITLNEIDDVISAEIPDKNVDKGLHDIIVKNMIHGPCGALNENSPCMAKGRYTKQYPRLLVSNTITGNDGYPQYRRRSTEDGGKTAIIKKRNGTTIEVDNQWVVPYSPLLSKTFNAHINVEYCNSVKAIKYICKYVNKGSDMAVFGLQPEIKDFDEIVQYQAGRYISSNEAVWRILSFPIHERSPAVVHLAVHLQNGQRVYFTETNVQQRVLNPPDTTLTAFFSLCKNDSFAKKLLYTEVPSYYTWSTKNKVFERRKQ</sequence>
<dbReference type="PANTHER" id="PTHR45786">
    <property type="entry name" value="DNA BINDING PROTEIN-LIKE"/>
    <property type="match status" value="1"/>
</dbReference>
<comment type="caution">
    <text evidence="2">The sequence shown here is derived from an EMBL/GenBank/DDBJ whole genome shotgun (WGS) entry which is preliminary data.</text>
</comment>
<organism evidence="2 3">
    <name type="scientific">Artemia franciscana</name>
    <name type="common">Brine shrimp</name>
    <name type="synonym">Artemia sanfranciscana</name>
    <dbReference type="NCBI Taxonomy" id="6661"/>
    <lineage>
        <taxon>Eukaryota</taxon>
        <taxon>Metazoa</taxon>
        <taxon>Ecdysozoa</taxon>
        <taxon>Arthropoda</taxon>
        <taxon>Crustacea</taxon>
        <taxon>Branchiopoda</taxon>
        <taxon>Anostraca</taxon>
        <taxon>Artemiidae</taxon>
        <taxon>Artemia</taxon>
    </lineage>
</organism>
<proteinExistence type="predicted"/>
<evidence type="ECO:0000313" key="3">
    <source>
        <dbReference type="Proteomes" id="UP001187531"/>
    </source>
</evidence>
<evidence type="ECO:0000313" key="2">
    <source>
        <dbReference type="EMBL" id="KAK2702429.1"/>
    </source>
</evidence>